<sequence length="127" mass="14389">MTTTEIVTVHVPFHIRKRGGRKEMILPDAALTKHRHVDNTLIKGLARAFRWKRMLDTGACPTLGDLAAQEKISPSYLTRVLRLTLLAPDIIDAILDGQLGPDTTLATLMDPFPIDWDEQRRHFCMET</sequence>
<dbReference type="RefSeq" id="WP_381514609.1">
    <property type="nucleotide sequence ID" value="NZ_JBHUEL010000010.1"/>
</dbReference>
<dbReference type="EMBL" id="JBHUEL010000010">
    <property type="protein sequence ID" value="MFD1767328.1"/>
    <property type="molecule type" value="Genomic_DNA"/>
</dbReference>
<name>A0ABW4ME61_9SPHN</name>
<evidence type="ECO:0000313" key="1">
    <source>
        <dbReference type="EMBL" id="MFD1767328.1"/>
    </source>
</evidence>
<reference evidence="2" key="1">
    <citation type="journal article" date="2019" name="Int. J. Syst. Evol. Microbiol.">
        <title>The Global Catalogue of Microorganisms (GCM) 10K type strain sequencing project: providing services to taxonomists for standard genome sequencing and annotation.</title>
        <authorList>
            <consortium name="The Broad Institute Genomics Platform"/>
            <consortium name="The Broad Institute Genome Sequencing Center for Infectious Disease"/>
            <person name="Wu L."/>
            <person name="Ma J."/>
        </authorList>
    </citation>
    <scope>NUCLEOTIDE SEQUENCE [LARGE SCALE GENOMIC DNA]</scope>
    <source>
        <strain evidence="2">CGMCC 1.12449</strain>
    </source>
</reference>
<dbReference type="SUPFAM" id="SSF109709">
    <property type="entry name" value="KorB DNA-binding domain-like"/>
    <property type="match status" value="1"/>
</dbReference>
<organism evidence="1 2">
    <name type="scientific">Sphingorhabdus buctiana</name>
    <dbReference type="NCBI Taxonomy" id="1508805"/>
    <lineage>
        <taxon>Bacteria</taxon>
        <taxon>Pseudomonadati</taxon>
        <taxon>Pseudomonadota</taxon>
        <taxon>Alphaproteobacteria</taxon>
        <taxon>Sphingomonadales</taxon>
        <taxon>Sphingomonadaceae</taxon>
        <taxon>Sphingorhabdus</taxon>
    </lineage>
</organism>
<evidence type="ECO:0000313" key="2">
    <source>
        <dbReference type="Proteomes" id="UP001597215"/>
    </source>
</evidence>
<keyword evidence="2" id="KW-1185">Reference proteome</keyword>
<comment type="caution">
    <text evidence="1">The sequence shown here is derived from an EMBL/GenBank/DDBJ whole genome shotgun (WGS) entry which is preliminary data.</text>
</comment>
<proteinExistence type="predicted"/>
<dbReference type="Proteomes" id="UP001597215">
    <property type="component" value="Unassembled WGS sequence"/>
</dbReference>
<evidence type="ECO:0008006" key="3">
    <source>
        <dbReference type="Google" id="ProtNLM"/>
    </source>
</evidence>
<protein>
    <recommendedName>
        <fullName evidence="3">Bacteriophage-related protein</fullName>
    </recommendedName>
</protein>
<gene>
    <name evidence="1" type="ORF">ACFSAG_10800</name>
</gene>
<accession>A0ABW4ME61</accession>